<name>A0ABZ0BBM8_9SPHN</name>
<dbReference type="Pfam" id="PF12096">
    <property type="entry name" value="DUF3572"/>
    <property type="match status" value="1"/>
</dbReference>
<protein>
    <submittedName>
        <fullName evidence="1">DUF3572 family protein</fullName>
    </submittedName>
</protein>
<dbReference type="EMBL" id="CP135076">
    <property type="protein sequence ID" value="WNO54248.1"/>
    <property type="molecule type" value="Genomic_DNA"/>
</dbReference>
<dbReference type="Proteomes" id="UP001302249">
    <property type="component" value="Chromosome"/>
</dbReference>
<dbReference type="RefSeq" id="WP_313916528.1">
    <property type="nucleotide sequence ID" value="NZ_CP135076.1"/>
</dbReference>
<proteinExistence type="predicted"/>
<sequence length="90" mass="9499">MPLGETNANAAILALGALAWIVATPERANRYLDVTGIDLDTLRAQADEPAFMAATLAYLEAHEPDLLACAAALDVTPEALVGARRKLENP</sequence>
<reference evidence="1 2" key="1">
    <citation type="submission" date="2023-09" db="EMBL/GenBank/DDBJ databases">
        <authorList>
            <person name="Rey-Velasco X."/>
        </authorList>
    </citation>
    <scope>NUCLEOTIDE SEQUENCE [LARGE SCALE GENOMIC DNA]</scope>
    <source>
        <strain evidence="1 2">W311</strain>
    </source>
</reference>
<evidence type="ECO:0000313" key="1">
    <source>
        <dbReference type="EMBL" id="WNO54248.1"/>
    </source>
</evidence>
<organism evidence="1 2">
    <name type="scientific">Stakelama saccharophila</name>
    <dbReference type="NCBI Taxonomy" id="3075605"/>
    <lineage>
        <taxon>Bacteria</taxon>
        <taxon>Pseudomonadati</taxon>
        <taxon>Pseudomonadota</taxon>
        <taxon>Alphaproteobacteria</taxon>
        <taxon>Sphingomonadales</taxon>
        <taxon>Sphingomonadaceae</taxon>
        <taxon>Stakelama</taxon>
    </lineage>
</organism>
<evidence type="ECO:0000313" key="2">
    <source>
        <dbReference type="Proteomes" id="UP001302249"/>
    </source>
</evidence>
<accession>A0ABZ0BBM8</accession>
<gene>
    <name evidence="1" type="ORF">RPR59_03010</name>
</gene>
<dbReference type="InterPro" id="IPR021955">
    <property type="entry name" value="DUF3572"/>
</dbReference>
<keyword evidence="2" id="KW-1185">Reference proteome</keyword>